<name>A0ACC2ELY9_DIPCM</name>
<evidence type="ECO:0000313" key="1">
    <source>
        <dbReference type="EMBL" id="KAJ7567472.1"/>
    </source>
</evidence>
<sequence>MAALVSHAWFTGRSDFPNASKTPVQSQYTALLWRRLVAECRASGGPVQGPPSAGNTLSTNLPSTMDLISGALNNLFSYKPFFRFATGTARNMIVKRGTEIGYPWAPELATLRLHNWEAELHAVETKDLEYPHYYMKPFHAYEQGNLSWEAALEAELAAKAVHANVFDPERKILDPEGDSKLRDSYHDTMCAMLKRAPTAIVDIGCATGLSTFRLHQVFPNAEIVGVDLSPFFLSVANFRLKNNGVEGRSFPVNFLHAAGEYTGLQAGSFDLVSLSLVCHELPRSATKQIVEEANRLLKIGGVLAIMEMNPYSPHVQRMVNNVFAFTAFKSTEPYFDDYRTFQIEKAIQERGFTFPQQVECSPRHRTIVAFKR</sequence>
<evidence type="ECO:0000313" key="2">
    <source>
        <dbReference type="Proteomes" id="UP001162992"/>
    </source>
</evidence>
<accession>A0ACC2ELY9</accession>
<dbReference type="Proteomes" id="UP001162992">
    <property type="component" value="Chromosome 2"/>
</dbReference>
<dbReference type="EMBL" id="CM055093">
    <property type="protein sequence ID" value="KAJ7567472.1"/>
    <property type="molecule type" value="Genomic_DNA"/>
</dbReference>
<protein>
    <submittedName>
        <fullName evidence="1">Uncharacterized protein</fullName>
    </submittedName>
</protein>
<comment type="caution">
    <text evidence="1">The sequence shown here is derived from an EMBL/GenBank/DDBJ whole genome shotgun (WGS) entry which is preliminary data.</text>
</comment>
<organism evidence="1 2">
    <name type="scientific">Diphasiastrum complanatum</name>
    <name type="common">Issler's clubmoss</name>
    <name type="synonym">Lycopodium complanatum</name>
    <dbReference type="NCBI Taxonomy" id="34168"/>
    <lineage>
        <taxon>Eukaryota</taxon>
        <taxon>Viridiplantae</taxon>
        <taxon>Streptophyta</taxon>
        <taxon>Embryophyta</taxon>
        <taxon>Tracheophyta</taxon>
        <taxon>Lycopodiopsida</taxon>
        <taxon>Lycopodiales</taxon>
        <taxon>Lycopodiaceae</taxon>
        <taxon>Lycopodioideae</taxon>
        <taxon>Diphasiastrum</taxon>
    </lineage>
</organism>
<keyword evidence="2" id="KW-1185">Reference proteome</keyword>
<proteinExistence type="predicted"/>
<gene>
    <name evidence="1" type="ORF">O6H91_02G149500</name>
</gene>
<reference evidence="2" key="1">
    <citation type="journal article" date="2024" name="Proc. Natl. Acad. Sci. U.S.A.">
        <title>Extraordinary preservation of gene collinearity over three hundred million years revealed in homosporous lycophytes.</title>
        <authorList>
            <person name="Li C."/>
            <person name="Wickell D."/>
            <person name="Kuo L.Y."/>
            <person name="Chen X."/>
            <person name="Nie B."/>
            <person name="Liao X."/>
            <person name="Peng D."/>
            <person name="Ji J."/>
            <person name="Jenkins J."/>
            <person name="Williams M."/>
            <person name="Shu S."/>
            <person name="Plott C."/>
            <person name="Barry K."/>
            <person name="Rajasekar S."/>
            <person name="Grimwood J."/>
            <person name="Han X."/>
            <person name="Sun S."/>
            <person name="Hou Z."/>
            <person name="He W."/>
            <person name="Dai G."/>
            <person name="Sun C."/>
            <person name="Schmutz J."/>
            <person name="Leebens-Mack J.H."/>
            <person name="Li F.W."/>
            <person name="Wang L."/>
        </authorList>
    </citation>
    <scope>NUCLEOTIDE SEQUENCE [LARGE SCALE GENOMIC DNA]</scope>
    <source>
        <strain evidence="2">cv. PW_Plant_1</strain>
    </source>
</reference>